<dbReference type="eggNOG" id="ENOG502QSJ9">
    <property type="taxonomic scope" value="Eukaryota"/>
</dbReference>
<dbReference type="PANTHER" id="PTHR46936:SF1">
    <property type="entry name" value="ARABINOSYLTRANSFERASE XEG113"/>
    <property type="match status" value="1"/>
</dbReference>
<gene>
    <name evidence="3" type="ORF">BE221DRAFT_194243</name>
</gene>
<keyword evidence="3" id="KW-0808">Transferase</keyword>
<dbReference type="GO" id="GO:0005794">
    <property type="term" value="C:Golgi apparatus"/>
    <property type="evidence" value="ECO:0007669"/>
    <property type="project" value="TreeGrafter"/>
</dbReference>
<dbReference type="AlphaFoldDB" id="A0A1Y5I3I6"/>
<dbReference type="Proteomes" id="UP000195557">
    <property type="component" value="Unassembled WGS sequence"/>
</dbReference>
<feature type="compositionally biased region" description="Basic and acidic residues" evidence="1">
    <location>
        <begin position="697"/>
        <end position="722"/>
    </location>
</feature>
<feature type="compositionally biased region" description="Low complexity" evidence="1">
    <location>
        <begin position="731"/>
        <end position="740"/>
    </location>
</feature>
<proteinExistence type="predicted"/>
<feature type="region of interest" description="Disordered" evidence="1">
    <location>
        <begin position="671"/>
        <end position="740"/>
    </location>
</feature>
<feature type="region of interest" description="Disordered" evidence="1">
    <location>
        <begin position="1"/>
        <end position="23"/>
    </location>
</feature>
<evidence type="ECO:0000256" key="1">
    <source>
        <dbReference type="SAM" id="MobiDB-lite"/>
    </source>
</evidence>
<dbReference type="InterPro" id="IPR005069">
    <property type="entry name" value="Nucl-diP-sugar_transferase"/>
</dbReference>
<evidence type="ECO:0000259" key="2">
    <source>
        <dbReference type="Pfam" id="PF03407"/>
    </source>
</evidence>
<evidence type="ECO:0000313" key="3">
    <source>
        <dbReference type="EMBL" id="OUS44080.1"/>
    </source>
</evidence>
<dbReference type="GO" id="GO:0052325">
    <property type="term" value="P:cell wall pectin biosynthetic process"/>
    <property type="evidence" value="ECO:0007669"/>
    <property type="project" value="TreeGrafter"/>
</dbReference>
<organism evidence="3">
    <name type="scientific">Ostreococcus tauri</name>
    <name type="common">Marine green alga</name>
    <dbReference type="NCBI Taxonomy" id="70448"/>
    <lineage>
        <taxon>Eukaryota</taxon>
        <taxon>Viridiplantae</taxon>
        <taxon>Chlorophyta</taxon>
        <taxon>Mamiellophyceae</taxon>
        <taxon>Mamiellales</taxon>
        <taxon>Bathycoccaceae</taxon>
        <taxon>Ostreococcus</taxon>
    </lineage>
</organism>
<dbReference type="GO" id="GO:0052636">
    <property type="term" value="F:arabinosyltransferase activity"/>
    <property type="evidence" value="ECO:0007669"/>
    <property type="project" value="TreeGrafter"/>
</dbReference>
<accession>A0A1Y5I3I6</accession>
<feature type="compositionally biased region" description="Polar residues" evidence="1">
    <location>
        <begin position="676"/>
        <end position="691"/>
    </location>
</feature>
<sequence>MDGDAMATGRPRVGRRGGRGRGGARWRVDRWWTTGSVLGVALCALALARGAPVMAMGETTSRGTARRALRSFGSGTGKTIAEHREHLSTGVSKELVQRVAKDGAVIVTWANSHYYDFALNWLRHLDALGVENYLIGAMDEEMYAKLRKIGVPCWLMGSQGIDKEAVTRDFGWGSKNFHKMGRDKIRLIRDFTKTGTDVLISDIDVAWLRDPIPFFRRYPKADILVSTDNLRNMTHESPEQIAKTVDGEGLEPPCAGTANIGMMWFRSTSGSQAITDEWVNNLEKDDKIWDQAEFNTLMHKGGCGMDNDGSGVGKAYNGKIMLGTLPVALFNNGHTYFTQRLPEAINVNPYAMHATFQYEGTPGKRNRMREANQWLGDRDDASYFEQKFLSYTPRVLKGVDLTQFEKLGYPTMDHQLKTLEEGDPVILEHMRLVQHQIAQLYEAVAVAKSLNRVLIAPPFFCGLDRAWFPHGGRFPGSMLTLPFICPLDHVMAIESYGSSFVEEYREYSFLGHPDMPKDTVTKENVRRVEVEPTVSFSKTAPIDPKYGMCFQKRDNEGKIIDNNDDECVPARNNVFQSAKAIKLSGQVDSLEDLAAALDSVVNVKFLHFDTIIGVTKSSQASTTTQIRMGIWCCRMGNHEFYKVDKVDLFEIRAPEGIFPDESEMANASKTLALPASRSNSTIIEGNETNEPTPEDDAERHEVENDDAKDKMKKTDEERKETGEQTDDQTDDQTSSSPDAAAIEAGLTKFFKGDLKKVGAALHLIEEAHDAGLDKTD</sequence>
<dbReference type="EMBL" id="KZ155826">
    <property type="protein sequence ID" value="OUS44080.1"/>
    <property type="molecule type" value="Genomic_DNA"/>
</dbReference>
<name>A0A1Y5I3I6_OSTTA</name>
<feature type="compositionally biased region" description="Basic residues" evidence="1">
    <location>
        <begin position="12"/>
        <end position="23"/>
    </location>
</feature>
<dbReference type="PANTHER" id="PTHR46936">
    <property type="entry name" value="ARABINOSYLTRANSFERASE XEG113"/>
    <property type="match status" value="1"/>
</dbReference>
<protein>
    <submittedName>
        <fullName evidence="3">Nucleotide-diphospho-sugar transferase-domain-containing protein</fullName>
    </submittedName>
</protein>
<feature type="domain" description="Nucleotide-diphospho-sugar transferase" evidence="2">
    <location>
        <begin position="130"/>
        <end position="368"/>
    </location>
</feature>
<dbReference type="Pfam" id="PF03407">
    <property type="entry name" value="Nucleotid_trans"/>
    <property type="match status" value="1"/>
</dbReference>
<dbReference type="InterPro" id="IPR053250">
    <property type="entry name" value="Glycosyltransferase_77"/>
</dbReference>
<reference evidence="3" key="1">
    <citation type="submission" date="2017-04" db="EMBL/GenBank/DDBJ databases">
        <title>Population genomics of picophytoplankton unveils novel chromosome hypervariability.</title>
        <authorList>
            <consortium name="DOE Joint Genome Institute"/>
            <person name="Blanc-Mathieu R."/>
            <person name="Krasovec M."/>
            <person name="Hebrard M."/>
            <person name="Yau S."/>
            <person name="Desgranges E."/>
            <person name="Martin J."/>
            <person name="Schackwitz W."/>
            <person name="Kuo A."/>
            <person name="Salin G."/>
            <person name="Donnadieu C."/>
            <person name="Desdevises Y."/>
            <person name="Sanchez-Ferandin S."/>
            <person name="Moreau H."/>
            <person name="Rivals E."/>
            <person name="Grigoriev I.V."/>
            <person name="Grimsley N."/>
            <person name="Eyre-Walker A."/>
            <person name="Piganeau G."/>
        </authorList>
    </citation>
    <scope>NUCLEOTIDE SEQUENCE [LARGE SCALE GENOMIC DNA]</scope>
    <source>
        <strain evidence="3">RCC 1115</strain>
    </source>
</reference>